<dbReference type="AlphaFoldDB" id="A0A2T4UKN2"/>
<feature type="domain" description="DUF559" evidence="1">
    <location>
        <begin position="220"/>
        <end position="294"/>
    </location>
</feature>
<dbReference type="PANTHER" id="PTHR38590:SF1">
    <property type="entry name" value="BLL0828 PROTEIN"/>
    <property type="match status" value="1"/>
</dbReference>
<dbReference type="SUPFAM" id="SSF52980">
    <property type="entry name" value="Restriction endonuclease-like"/>
    <property type="match status" value="1"/>
</dbReference>
<dbReference type="RefSeq" id="WP_107568458.1">
    <property type="nucleotide sequence ID" value="NZ_PYYB01000001.1"/>
</dbReference>
<dbReference type="PANTHER" id="PTHR38590">
    <property type="entry name" value="BLL0828 PROTEIN"/>
    <property type="match status" value="1"/>
</dbReference>
<reference evidence="2 3" key="1">
    <citation type="submission" date="2018-03" db="EMBL/GenBank/DDBJ databases">
        <title>Aquarubrobacter algicola gen. nov., sp. nov., a novel actinobacterium isolated from shallow eutrophic lake during the end of cyanobacterial harmful algal blooms.</title>
        <authorList>
            <person name="Chun S.J."/>
        </authorList>
    </citation>
    <scope>NUCLEOTIDE SEQUENCE [LARGE SCALE GENOMIC DNA]</scope>
    <source>
        <strain evidence="2 3">Seoho-28</strain>
    </source>
</reference>
<proteinExistence type="predicted"/>
<dbReference type="EMBL" id="PYYB01000001">
    <property type="protein sequence ID" value="PTL59814.1"/>
    <property type="molecule type" value="Genomic_DNA"/>
</dbReference>
<organism evidence="2 3">
    <name type="scientific">Paraconexibacter algicola</name>
    <dbReference type="NCBI Taxonomy" id="2133960"/>
    <lineage>
        <taxon>Bacteria</taxon>
        <taxon>Bacillati</taxon>
        <taxon>Actinomycetota</taxon>
        <taxon>Thermoleophilia</taxon>
        <taxon>Solirubrobacterales</taxon>
        <taxon>Paraconexibacteraceae</taxon>
        <taxon>Paraconexibacter</taxon>
    </lineage>
</organism>
<dbReference type="InterPro" id="IPR007569">
    <property type="entry name" value="DUF559"/>
</dbReference>
<evidence type="ECO:0000313" key="2">
    <source>
        <dbReference type="EMBL" id="PTL59814.1"/>
    </source>
</evidence>
<dbReference type="InterPro" id="IPR011335">
    <property type="entry name" value="Restrct_endonuc-II-like"/>
</dbReference>
<sequence length="300" mass="32910">MVTFPLHIWELVLAQSGVVTAAQLRAGGVALADVRRARRAGLLRPLHGGTGVYATFPEGLAPPDAALRAAVLACGPDVVLSHQTAAARWQLVAHGPPGLIELASRRELTPPEGIWIHRSRLRAAEVVPLDGFAITTVERTLLDIAIRFAPAALDRALREAEFHHGTRPEDLAAVLRRGHRGSARLRAAIERHVPGWGEMRSRLERRFRSLLVRHGIPLPRRNVTLGPWIVDCLWPELGVVVELDGRQHARPGQAAVDARRDLWLRANGYVVLRYTWQQVTEDSDAVVADLLAALGARRSG</sequence>
<dbReference type="Proteomes" id="UP000240739">
    <property type="component" value="Unassembled WGS sequence"/>
</dbReference>
<dbReference type="InterPro" id="IPR047216">
    <property type="entry name" value="Endonuclease_DUF559_bact"/>
</dbReference>
<keyword evidence="3" id="KW-1185">Reference proteome</keyword>
<dbReference type="OrthoDB" id="3173471at2"/>
<protein>
    <recommendedName>
        <fullName evidence="1">DUF559 domain-containing protein</fullName>
    </recommendedName>
</protein>
<evidence type="ECO:0000313" key="3">
    <source>
        <dbReference type="Proteomes" id="UP000240739"/>
    </source>
</evidence>
<evidence type="ECO:0000259" key="1">
    <source>
        <dbReference type="Pfam" id="PF04480"/>
    </source>
</evidence>
<name>A0A2T4UKN2_9ACTN</name>
<comment type="caution">
    <text evidence="2">The sequence shown here is derived from an EMBL/GenBank/DDBJ whole genome shotgun (WGS) entry which is preliminary data.</text>
</comment>
<dbReference type="Pfam" id="PF04480">
    <property type="entry name" value="DUF559"/>
    <property type="match status" value="1"/>
</dbReference>
<dbReference type="Gene3D" id="3.40.960.10">
    <property type="entry name" value="VSR Endonuclease"/>
    <property type="match status" value="1"/>
</dbReference>
<accession>A0A2T4UKN2</accession>
<gene>
    <name evidence="2" type="ORF">C7Y72_09200</name>
</gene>